<accession>A0AA39KV07</accession>
<reference evidence="3" key="2">
    <citation type="submission" date="2023-03" db="EMBL/GenBank/DDBJ databases">
        <authorList>
            <person name="Inwood S.N."/>
            <person name="Skelly J.G."/>
            <person name="Guhlin J."/>
            <person name="Harrop T.W.R."/>
            <person name="Goldson S.G."/>
            <person name="Dearden P.K."/>
        </authorList>
    </citation>
    <scope>NUCLEOTIDE SEQUENCE</scope>
    <source>
        <strain evidence="3">Lincoln</strain>
        <tissue evidence="3">Whole body</tissue>
    </source>
</reference>
<reference evidence="3" key="1">
    <citation type="journal article" date="2023" name="bioRxiv">
        <title>Scaffold-level genome assemblies of two parasitoid biocontrol wasps reveal the parthenogenesis mechanism and an associated novel virus.</title>
        <authorList>
            <person name="Inwood S."/>
            <person name="Skelly J."/>
            <person name="Guhlin J."/>
            <person name="Harrop T."/>
            <person name="Goldson S."/>
            <person name="Dearden P."/>
        </authorList>
    </citation>
    <scope>NUCLEOTIDE SEQUENCE</scope>
    <source>
        <strain evidence="3">Lincoln</strain>
        <tissue evidence="3">Whole body</tissue>
    </source>
</reference>
<dbReference type="EMBL" id="JAQQBR010000006">
    <property type="protein sequence ID" value="KAK0174656.1"/>
    <property type="molecule type" value="Genomic_DNA"/>
</dbReference>
<feature type="region of interest" description="Disordered" evidence="1">
    <location>
        <begin position="61"/>
        <end position="83"/>
    </location>
</feature>
<keyword evidence="2" id="KW-0472">Membrane</keyword>
<sequence length="138" mass="15187">MLKAGAWCAGIVIFAVLTIVCVYLAHRVGRMSRVPAVHGRSSPMFSLPSDTDYDVEHEVKQSIATPESRESQTDKIKKQTSTTNKAISENLFESLKVSPDGLTKKPKNMNYATKTPRPYAFPTASVLMPQATESIQSK</sequence>
<evidence type="ECO:0000256" key="2">
    <source>
        <dbReference type="SAM" id="Phobius"/>
    </source>
</evidence>
<keyword evidence="2" id="KW-0812">Transmembrane</keyword>
<comment type="caution">
    <text evidence="3">The sequence shown here is derived from an EMBL/GenBank/DDBJ whole genome shotgun (WGS) entry which is preliminary data.</text>
</comment>
<proteinExistence type="predicted"/>
<protein>
    <submittedName>
        <fullName evidence="3">Uncharacterized protein</fullName>
    </submittedName>
</protein>
<organism evidence="3 4">
    <name type="scientific">Microctonus hyperodae</name>
    <name type="common">Parasitoid wasp</name>
    <dbReference type="NCBI Taxonomy" id="165561"/>
    <lineage>
        <taxon>Eukaryota</taxon>
        <taxon>Metazoa</taxon>
        <taxon>Ecdysozoa</taxon>
        <taxon>Arthropoda</taxon>
        <taxon>Hexapoda</taxon>
        <taxon>Insecta</taxon>
        <taxon>Pterygota</taxon>
        <taxon>Neoptera</taxon>
        <taxon>Endopterygota</taxon>
        <taxon>Hymenoptera</taxon>
        <taxon>Apocrita</taxon>
        <taxon>Ichneumonoidea</taxon>
        <taxon>Braconidae</taxon>
        <taxon>Euphorinae</taxon>
        <taxon>Microctonus</taxon>
    </lineage>
</organism>
<evidence type="ECO:0000256" key="1">
    <source>
        <dbReference type="SAM" id="MobiDB-lite"/>
    </source>
</evidence>
<gene>
    <name evidence="3" type="ORF">PV327_010406</name>
</gene>
<keyword evidence="2" id="KW-1133">Transmembrane helix</keyword>
<feature type="compositionally biased region" description="Basic and acidic residues" evidence="1">
    <location>
        <begin position="67"/>
        <end position="77"/>
    </location>
</feature>
<dbReference type="Proteomes" id="UP001168972">
    <property type="component" value="Unassembled WGS sequence"/>
</dbReference>
<dbReference type="AlphaFoldDB" id="A0AA39KV07"/>
<evidence type="ECO:0000313" key="3">
    <source>
        <dbReference type="EMBL" id="KAK0174656.1"/>
    </source>
</evidence>
<feature type="transmembrane region" description="Helical" evidence="2">
    <location>
        <begin position="6"/>
        <end position="25"/>
    </location>
</feature>
<evidence type="ECO:0000313" key="4">
    <source>
        <dbReference type="Proteomes" id="UP001168972"/>
    </source>
</evidence>
<keyword evidence="4" id="KW-1185">Reference proteome</keyword>
<name>A0AA39KV07_MICHY</name>